<dbReference type="Proteomes" id="UP001199916">
    <property type="component" value="Unassembled WGS sequence"/>
</dbReference>
<gene>
    <name evidence="2" type="ORF">LQV63_24985</name>
</gene>
<protein>
    <submittedName>
        <fullName evidence="2">Uncharacterized protein</fullName>
    </submittedName>
</protein>
<evidence type="ECO:0000256" key="1">
    <source>
        <dbReference type="SAM" id="Phobius"/>
    </source>
</evidence>
<name>A0ABS8YLU4_9BACL</name>
<sequence>MTNDIQSLGQIIEGSVGLMIKKGISRVMILVLLLSFSLGMNVGGFSSIAEAAASSATFNCTKYGATTMVPVGTTLPAGWIIALKNGDMITAQCLIGGATGVTTVAMLGSAIPSGWVVINQTSTSLTLQNANGASYGVT</sequence>
<dbReference type="RefSeq" id="WP_233698677.1">
    <property type="nucleotide sequence ID" value="NZ_JAJNBZ010000030.1"/>
</dbReference>
<evidence type="ECO:0000313" key="2">
    <source>
        <dbReference type="EMBL" id="MCE5172532.1"/>
    </source>
</evidence>
<comment type="caution">
    <text evidence="2">The sequence shown here is derived from an EMBL/GenBank/DDBJ whole genome shotgun (WGS) entry which is preliminary data.</text>
</comment>
<feature type="transmembrane region" description="Helical" evidence="1">
    <location>
        <begin position="27"/>
        <end position="49"/>
    </location>
</feature>
<keyword evidence="3" id="KW-1185">Reference proteome</keyword>
<evidence type="ECO:0000313" key="3">
    <source>
        <dbReference type="Proteomes" id="UP001199916"/>
    </source>
</evidence>
<keyword evidence="1" id="KW-1133">Transmembrane helix</keyword>
<organism evidence="2 3">
    <name type="scientific">Paenibacillus profundus</name>
    <dbReference type="NCBI Taxonomy" id="1173085"/>
    <lineage>
        <taxon>Bacteria</taxon>
        <taxon>Bacillati</taxon>
        <taxon>Bacillota</taxon>
        <taxon>Bacilli</taxon>
        <taxon>Bacillales</taxon>
        <taxon>Paenibacillaceae</taxon>
        <taxon>Paenibacillus</taxon>
    </lineage>
</organism>
<reference evidence="2 3" key="1">
    <citation type="submission" date="2021-11" db="EMBL/GenBank/DDBJ databases">
        <title>Draft genome sequence of Paenibacillus profundus YoMME, a new Gram-positive bacteria with exoelectrogenic properties.</title>
        <authorList>
            <person name="Hubenova Y."/>
            <person name="Hubenova E."/>
            <person name="Manasiev Y."/>
            <person name="Peykov S."/>
            <person name="Mitov M."/>
        </authorList>
    </citation>
    <scope>NUCLEOTIDE SEQUENCE [LARGE SCALE GENOMIC DNA]</scope>
    <source>
        <strain evidence="2 3">YoMME</strain>
    </source>
</reference>
<dbReference type="EMBL" id="JAJNBZ010000030">
    <property type="protein sequence ID" value="MCE5172532.1"/>
    <property type="molecule type" value="Genomic_DNA"/>
</dbReference>
<keyword evidence="1" id="KW-0472">Membrane</keyword>
<keyword evidence="1" id="KW-0812">Transmembrane</keyword>
<proteinExistence type="predicted"/>
<accession>A0ABS8YLU4</accession>